<dbReference type="SUPFAM" id="SSF51658">
    <property type="entry name" value="Xylose isomerase-like"/>
    <property type="match status" value="1"/>
</dbReference>
<protein>
    <submittedName>
        <fullName evidence="2">Xylose isomerase-like TIM barrel</fullName>
    </submittedName>
</protein>
<dbReference type="RefSeq" id="WP_145347628.1">
    <property type="nucleotide sequence ID" value="NZ_CP036261.1"/>
</dbReference>
<dbReference type="Gene3D" id="3.20.20.150">
    <property type="entry name" value="Divalent-metal-dependent TIM barrel enzymes"/>
    <property type="match status" value="1"/>
</dbReference>
<dbReference type="AlphaFoldDB" id="A0A517M4C7"/>
<dbReference type="InterPro" id="IPR036237">
    <property type="entry name" value="Xyl_isomerase-like_sf"/>
</dbReference>
<evidence type="ECO:0000313" key="3">
    <source>
        <dbReference type="Proteomes" id="UP000319557"/>
    </source>
</evidence>
<dbReference type="InterPro" id="IPR006311">
    <property type="entry name" value="TAT_signal"/>
</dbReference>
<dbReference type="Proteomes" id="UP000319557">
    <property type="component" value="Chromosome"/>
</dbReference>
<dbReference type="PROSITE" id="PS51318">
    <property type="entry name" value="TAT"/>
    <property type="match status" value="1"/>
</dbReference>
<accession>A0A517M4C7</accession>
<keyword evidence="3" id="KW-1185">Reference proteome</keyword>
<proteinExistence type="predicted"/>
<dbReference type="PANTHER" id="PTHR12110:SF53">
    <property type="entry name" value="BLR5974 PROTEIN"/>
    <property type="match status" value="1"/>
</dbReference>
<dbReference type="GO" id="GO:0016853">
    <property type="term" value="F:isomerase activity"/>
    <property type="evidence" value="ECO:0007669"/>
    <property type="project" value="UniProtKB-KW"/>
</dbReference>
<name>A0A517M4C7_9BACT</name>
<sequence>MIQAQDRRGFLRTGIAAGAAALSLGSLGRTALAQAATKPKFKISLAEWSLHRTIRGGKLDNLQFAETAKNEFGIEGIEYVNQFFKDKAKDAAYLAELNKRAADNGVTQLLIMIDGEGRLGDPDEKKRTQAVENHYKWVEAAKELGCHSVRVNAGSSGEYKEQQKLASDGLRRLSEFAKPHGLNVIVENHGGLSSNGKWLAGTIEMVGLDNCGTLPDFGNFYINRGTGEKYDNYLGTEELMPFAKAVSAKAHKFDDQGNEANLDYARLMKIVLDTGYDGWVGIEWEGGTPDEYEGIRLTKKLLERFQ</sequence>
<dbReference type="Pfam" id="PF01261">
    <property type="entry name" value="AP_endonuc_2"/>
    <property type="match status" value="1"/>
</dbReference>
<keyword evidence="2" id="KW-0413">Isomerase</keyword>
<gene>
    <name evidence="2" type="ORF">EC9_39330</name>
</gene>
<organism evidence="2 3">
    <name type="scientific">Rosistilla ulvae</name>
    <dbReference type="NCBI Taxonomy" id="1930277"/>
    <lineage>
        <taxon>Bacteria</taxon>
        <taxon>Pseudomonadati</taxon>
        <taxon>Planctomycetota</taxon>
        <taxon>Planctomycetia</taxon>
        <taxon>Pirellulales</taxon>
        <taxon>Pirellulaceae</taxon>
        <taxon>Rosistilla</taxon>
    </lineage>
</organism>
<dbReference type="PANTHER" id="PTHR12110">
    <property type="entry name" value="HYDROXYPYRUVATE ISOMERASE"/>
    <property type="match status" value="1"/>
</dbReference>
<evidence type="ECO:0000259" key="1">
    <source>
        <dbReference type="Pfam" id="PF01261"/>
    </source>
</evidence>
<feature type="domain" description="Xylose isomerase-like TIM barrel" evidence="1">
    <location>
        <begin position="71"/>
        <end position="295"/>
    </location>
</feature>
<dbReference type="InterPro" id="IPR013022">
    <property type="entry name" value="Xyl_isomerase-like_TIM-brl"/>
</dbReference>
<dbReference type="OrthoDB" id="9810637at2"/>
<evidence type="ECO:0000313" key="2">
    <source>
        <dbReference type="EMBL" id="QDS89733.1"/>
    </source>
</evidence>
<reference evidence="2 3" key="1">
    <citation type="submission" date="2019-02" db="EMBL/GenBank/DDBJ databases">
        <title>Deep-cultivation of Planctomycetes and their phenomic and genomic characterization uncovers novel biology.</title>
        <authorList>
            <person name="Wiegand S."/>
            <person name="Jogler M."/>
            <person name="Boedeker C."/>
            <person name="Pinto D."/>
            <person name="Vollmers J."/>
            <person name="Rivas-Marin E."/>
            <person name="Kohn T."/>
            <person name="Peeters S.H."/>
            <person name="Heuer A."/>
            <person name="Rast P."/>
            <person name="Oberbeckmann S."/>
            <person name="Bunk B."/>
            <person name="Jeske O."/>
            <person name="Meyerdierks A."/>
            <person name="Storesund J.E."/>
            <person name="Kallscheuer N."/>
            <person name="Luecker S."/>
            <person name="Lage O.M."/>
            <person name="Pohl T."/>
            <person name="Merkel B.J."/>
            <person name="Hornburger P."/>
            <person name="Mueller R.-W."/>
            <person name="Bruemmer F."/>
            <person name="Labrenz M."/>
            <person name="Spormann A.M."/>
            <person name="Op den Camp H."/>
            <person name="Overmann J."/>
            <person name="Amann R."/>
            <person name="Jetten M.S.M."/>
            <person name="Mascher T."/>
            <person name="Medema M.H."/>
            <person name="Devos D.P."/>
            <person name="Kaster A.-K."/>
            <person name="Ovreas L."/>
            <person name="Rohde M."/>
            <person name="Galperin M.Y."/>
            <person name="Jogler C."/>
        </authorList>
    </citation>
    <scope>NUCLEOTIDE SEQUENCE [LARGE SCALE GENOMIC DNA]</scope>
    <source>
        <strain evidence="2 3">EC9</strain>
    </source>
</reference>
<dbReference type="EMBL" id="CP036261">
    <property type="protein sequence ID" value="QDS89733.1"/>
    <property type="molecule type" value="Genomic_DNA"/>
</dbReference>
<dbReference type="InterPro" id="IPR050312">
    <property type="entry name" value="IolE/XylAMocC-like"/>
</dbReference>
<dbReference type="KEGG" id="ruv:EC9_39330"/>